<feature type="transmembrane region" description="Helical" evidence="6">
    <location>
        <begin position="168"/>
        <end position="190"/>
    </location>
</feature>
<keyword evidence="8" id="KW-0813">Transport</keyword>
<dbReference type="PANTHER" id="PTHR43124:SF4">
    <property type="entry name" value="SUGAR EFFLUX TRANSPORTER"/>
    <property type="match status" value="1"/>
</dbReference>
<proteinExistence type="predicted"/>
<organism evidence="8 9">
    <name type="scientific">Lampropedia puyangensis</name>
    <dbReference type="NCBI Taxonomy" id="1330072"/>
    <lineage>
        <taxon>Bacteria</taxon>
        <taxon>Pseudomonadati</taxon>
        <taxon>Pseudomonadota</taxon>
        <taxon>Betaproteobacteria</taxon>
        <taxon>Burkholderiales</taxon>
        <taxon>Comamonadaceae</taxon>
        <taxon>Lampropedia</taxon>
    </lineage>
</organism>
<evidence type="ECO:0000256" key="4">
    <source>
        <dbReference type="ARBA" id="ARBA00022989"/>
    </source>
</evidence>
<dbReference type="Pfam" id="PF07690">
    <property type="entry name" value="MFS_1"/>
    <property type="match status" value="1"/>
</dbReference>
<evidence type="ECO:0000256" key="5">
    <source>
        <dbReference type="ARBA" id="ARBA00023136"/>
    </source>
</evidence>
<evidence type="ECO:0000259" key="7">
    <source>
        <dbReference type="PROSITE" id="PS50850"/>
    </source>
</evidence>
<feature type="transmembrane region" description="Helical" evidence="6">
    <location>
        <begin position="248"/>
        <end position="269"/>
    </location>
</feature>
<feature type="transmembrane region" description="Helical" evidence="6">
    <location>
        <begin position="335"/>
        <end position="354"/>
    </location>
</feature>
<protein>
    <submittedName>
        <fullName evidence="8">Sugar transporter</fullName>
    </submittedName>
</protein>
<dbReference type="InterPro" id="IPR011701">
    <property type="entry name" value="MFS"/>
</dbReference>
<keyword evidence="2" id="KW-1003">Cell membrane</keyword>
<feature type="transmembrane region" description="Helical" evidence="6">
    <location>
        <begin position="53"/>
        <end position="73"/>
    </location>
</feature>
<dbReference type="InterPro" id="IPR050189">
    <property type="entry name" value="MFS_Efflux_Transporters"/>
</dbReference>
<feature type="transmembrane region" description="Helical" evidence="6">
    <location>
        <begin position="107"/>
        <end position="129"/>
    </location>
</feature>
<evidence type="ECO:0000313" key="8">
    <source>
        <dbReference type="EMBL" id="THU05429.1"/>
    </source>
</evidence>
<keyword evidence="3 6" id="KW-0812">Transmembrane</keyword>
<sequence length="398" mass="42059">MNEQVGRKGAVNPWWAVMALALSAFIFNTTEFVPVGLLSDIGQTFAMRTEHVGLMLTIYAWAVALASLPLMLLTREIERRKLLGVVFVVFIVSHGVCALATNFPVLLVGRLGIAAAHAVFWSITASLVVRIAPPGRKGQALGMLATGTSLAMVLGIPLGRVIGEWLGWRWTFVLIGVVAALVMGLLMRLLPLLPSKNSGSLSSLPILLKRPALVSIYVLTITGVTAHFTAYSYMEPFVEQVAQLDAQFVTWALLLFGGAGLLGSALFSWQGLQRPALFLLSTLAALAVCLLSLWASAWHAGSLLVLVALWGIVFICFALAMQARVLGLASDSTDVAMALYSGLFNVGIGAGALLGNQVGVHAGLSYIGVVGGAIALLTLCGAAMALSRYRAGFAAERI</sequence>
<comment type="caution">
    <text evidence="8">The sequence shown here is derived from an EMBL/GenBank/DDBJ whole genome shotgun (WGS) entry which is preliminary data.</text>
</comment>
<dbReference type="Gene3D" id="1.20.1250.20">
    <property type="entry name" value="MFS general substrate transporter like domains"/>
    <property type="match status" value="1"/>
</dbReference>
<feature type="transmembrane region" description="Helical" evidence="6">
    <location>
        <begin position="141"/>
        <end position="162"/>
    </location>
</feature>
<keyword evidence="4 6" id="KW-1133">Transmembrane helix</keyword>
<evidence type="ECO:0000256" key="6">
    <source>
        <dbReference type="SAM" id="Phobius"/>
    </source>
</evidence>
<feature type="transmembrane region" description="Helical" evidence="6">
    <location>
        <begin position="12"/>
        <end position="33"/>
    </location>
</feature>
<feature type="transmembrane region" description="Helical" evidence="6">
    <location>
        <begin position="366"/>
        <end position="387"/>
    </location>
</feature>
<dbReference type="SUPFAM" id="SSF103473">
    <property type="entry name" value="MFS general substrate transporter"/>
    <property type="match status" value="1"/>
</dbReference>
<comment type="subcellular location">
    <subcellularLocation>
        <location evidence="1">Cell membrane</location>
        <topology evidence="1">Multi-pass membrane protein</topology>
    </subcellularLocation>
</comment>
<gene>
    <name evidence="8" type="ORF">E9531_02515</name>
</gene>
<keyword evidence="9" id="KW-1185">Reference proteome</keyword>
<evidence type="ECO:0000313" key="9">
    <source>
        <dbReference type="Proteomes" id="UP000308917"/>
    </source>
</evidence>
<evidence type="ECO:0000256" key="2">
    <source>
        <dbReference type="ARBA" id="ARBA00022475"/>
    </source>
</evidence>
<dbReference type="PANTHER" id="PTHR43124">
    <property type="entry name" value="PURINE EFFLUX PUMP PBUE"/>
    <property type="match status" value="1"/>
</dbReference>
<feature type="transmembrane region" description="Helical" evidence="6">
    <location>
        <begin position="276"/>
        <end position="297"/>
    </location>
</feature>
<dbReference type="GO" id="GO:0022857">
    <property type="term" value="F:transmembrane transporter activity"/>
    <property type="evidence" value="ECO:0007669"/>
    <property type="project" value="InterPro"/>
</dbReference>
<dbReference type="NCBIfam" id="NF002921">
    <property type="entry name" value="PRK03545.1"/>
    <property type="match status" value="1"/>
</dbReference>
<reference evidence="8 9" key="1">
    <citation type="journal article" date="2015" name="Antonie Van Leeuwenhoek">
        <title>Lampropedia puyangensis sp. nov., isolated from symptomatic bark of Populus ? euramericana canker and emended description of Lampropedia hyalina (Ehrenberg 1832) Lee et al. 2004.</title>
        <authorList>
            <person name="Li Y."/>
            <person name="Wang T."/>
            <person name="Piao C.G."/>
            <person name="Wang L.F."/>
            <person name="Tian G.Z."/>
            <person name="Zhu T.H."/>
            <person name="Guo M.W."/>
        </authorList>
    </citation>
    <scope>NUCLEOTIDE SEQUENCE [LARGE SCALE GENOMIC DNA]</scope>
    <source>
        <strain evidence="8 9">2-bin</strain>
    </source>
</reference>
<dbReference type="RefSeq" id="WP_136572138.1">
    <property type="nucleotide sequence ID" value="NZ_STFG01000001.1"/>
</dbReference>
<keyword evidence="5 6" id="KW-0472">Membrane</keyword>
<dbReference type="OrthoDB" id="9812189at2"/>
<name>A0A4S8FDW0_9BURK</name>
<feature type="transmembrane region" description="Helical" evidence="6">
    <location>
        <begin position="82"/>
        <end position="101"/>
    </location>
</feature>
<feature type="domain" description="Major facilitator superfamily (MFS) profile" evidence="7">
    <location>
        <begin position="16"/>
        <end position="390"/>
    </location>
</feature>
<keyword evidence="8" id="KW-0762">Sugar transport</keyword>
<evidence type="ECO:0000256" key="1">
    <source>
        <dbReference type="ARBA" id="ARBA00004651"/>
    </source>
</evidence>
<accession>A0A4S8FDW0</accession>
<dbReference type="PROSITE" id="PS50850">
    <property type="entry name" value="MFS"/>
    <property type="match status" value="1"/>
</dbReference>
<dbReference type="CDD" id="cd17324">
    <property type="entry name" value="MFS_NepI_like"/>
    <property type="match status" value="1"/>
</dbReference>
<feature type="transmembrane region" description="Helical" evidence="6">
    <location>
        <begin position="211"/>
        <end position="228"/>
    </location>
</feature>
<evidence type="ECO:0000256" key="3">
    <source>
        <dbReference type="ARBA" id="ARBA00022692"/>
    </source>
</evidence>
<dbReference type="GO" id="GO:0005886">
    <property type="term" value="C:plasma membrane"/>
    <property type="evidence" value="ECO:0007669"/>
    <property type="project" value="UniProtKB-SubCell"/>
</dbReference>
<feature type="transmembrane region" description="Helical" evidence="6">
    <location>
        <begin position="303"/>
        <end position="323"/>
    </location>
</feature>
<dbReference type="EMBL" id="STFG01000001">
    <property type="protein sequence ID" value="THU05429.1"/>
    <property type="molecule type" value="Genomic_DNA"/>
</dbReference>
<dbReference type="Proteomes" id="UP000308917">
    <property type="component" value="Unassembled WGS sequence"/>
</dbReference>
<dbReference type="InterPro" id="IPR036259">
    <property type="entry name" value="MFS_trans_sf"/>
</dbReference>
<dbReference type="AlphaFoldDB" id="A0A4S8FDW0"/>
<dbReference type="InterPro" id="IPR020846">
    <property type="entry name" value="MFS_dom"/>
</dbReference>